<dbReference type="GO" id="GO:0000785">
    <property type="term" value="C:chromatin"/>
    <property type="evidence" value="ECO:0007669"/>
    <property type="project" value="TreeGrafter"/>
</dbReference>
<evidence type="ECO:0000256" key="1">
    <source>
        <dbReference type="ARBA" id="ARBA00007017"/>
    </source>
</evidence>
<organism evidence="3 4">
    <name type="scientific">Stylonychia lemnae</name>
    <name type="common">Ciliate</name>
    <dbReference type="NCBI Taxonomy" id="5949"/>
    <lineage>
        <taxon>Eukaryota</taxon>
        <taxon>Sar</taxon>
        <taxon>Alveolata</taxon>
        <taxon>Ciliophora</taxon>
        <taxon>Intramacronucleata</taxon>
        <taxon>Spirotrichea</taxon>
        <taxon>Stichotrichia</taxon>
        <taxon>Sporadotrichida</taxon>
        <taxon>Oxytrichidae</taxon>
        <taxon>Stylonychinae</taxon>
        <taxon>Stylonychia</taxon>
    </lineage>
</organism>
<reference evidence="3 4" key="1">
    <citation type="submission" date="2014-06" db="EMBL/GenBank/DDBJ databases">
        <authorList>
            <person name="Swart Estienne"/>
        </authorList>
    </citation>
    <scope>NUCLEOTIDE SEQUENCE [LARGE SCALE GENOMIC DNA]</scope>
    <source>
        <strain evidence="3 4">130c</strain>
    </source>
</reference>
<dbReference type="InParanoid" id="A0A078AVI5"/>
<dbReference type="OrthoDB" id="5199543at2759"/>
<keyword evidence="4" id="KW-1185">Reference proteome</keyword>
<dbReference type="GO" id="GO:0006260">
    <property type="term" value="P:DNA replication"/>
    <property type="evidence" value="ECO:0007669"/>
    <property type="project" value="UniProtKB-KW"/>
</dbReference>
<keyword evidence="2" id="KW-0235">DNA replication</keyword>
<protein>
    <submittedName>
        <fullName evidence="3">Uncharacterized protein</fullName>
    </submittedName>
</protein>
<dbReference type="Pfam" id="PF09724">
    <property type="entry name" value="Dcc1"/>
    <property type="match status" value="1"/>
</dbReference>
<name>A0A078AVI5_STYLE</name>
<accession>A0A078AVI5</accession>
<evidence type="ECO:0000313" key="4">
    <source>
        <dbReference type="Proteomes" id="UP000039865"/>
    </source>
</evidence>
<dbReference type="GO" id="GO:0000775">
    <property type="term" value="C:chromosome, centromeric region"/>
    <property type="evidence" value="ECO:0007669"/>
    <property type="project" value="TreeGrafter"/>
</dbReference>
<evidence type="ECO:0000313" key="3">
    <source>
        <dbReference type="EMBL" id="CDW86199.1"/>
    </source>
</evidence>
<dbReference type="InterPro" id="IPR019128">
    <property type="entry name" value="Dcc1"/>
</dbReference>
<sequence length="370" mass="42972">MTKTAALSSNESTFKLKKSETSNTFFVAGLKTGQIYKQTSITIDLEKSQTNKYQLARTIIQYPILSNSEDENQSEIEYIQGISKAELLKQCQMSEKELDDILNSQEAYEFFIIQSAPQTYSFLDPLSLYELIDSLLIFLNSISQTDGIRAKQIQENNDGIIKDRYLKDSRIIEYALNYIADQNGDDSYKLNSQKITKSIALAMLYVKGDYYLNEFITALKHAIDLAMPLQQSSLDADMDDDSLNKKGMSDYSNNLFEQYCNYDLSFLKGSAIILPVQELRMVNKQDDVIRLLHPYYSQEFEFCYNSPEKRLDALFDIKDKWTQQELSQYLKSFIDQNVNFDNYLIKNTKIIKEKNPFNQTKDIAYYMKKF</sequence>
<dbReference type="AlphaFoldDB" id="A0A078AVI5"/>
<proteinExistence type="inferred from homology"/>
<dbReference type="PANTHER" id="PTHR13395:SF6">
    <property type="entry name" value="SISTER CHROMATID COHESION PROTEIN DCC1"/>
    <property type="match status" value="1"/>
</dbReference>
<evidence type="ECO:0000256" key="2">
    <source>
        <dbReference type="ARBA" id="ARBA00022705"/>
    </source>
</evidence>
<gene>
    <name evidence="3" type="primary">Contig14379.g15325</name>
    <name evidence="3" type="ORF">STYLEM_15290</name>
</gene>
<dbReference type="PANTHER" id="PTHR13395">
    <property type="entry name" value="SISTER CHROMATID COHESION PROTEIN DCC1-RELATED"/>
    <property type="match status" value="1"/>
</dbReference>
<comment type="similarity">
    <text evidence="1">Belongs to the DCC1 family.</text>
</comment>
<dbReference type="Proteomes" id="UP000039865">
    <property type="component" value="Unassembled WGS sequence"/>
</dbReference>
<dbReference type="GO" id="GO:0031390">
    <property type="term" value="C:Ctf18 RFC-like complex"/>
    <property type="evidence" value="ECO:0007669"/>
    <property type="project" value="InterPro"/>
</dbReference>
<dbReference type="GO" id="GO:0034088">
    <property type="term" value="P:maintenance of mitotic sister chromatid cohesion"/>
    <property type="evidence" value="ECO:0007669"/>
    <property type="project" value="TreeGrafter"/>
</dbReference>
<dbReference type="EMBL" id="CCKQ01014439">
    <property type="protein sequence ID" value="CDW86199.1"/>
    <property type="molecule type" value="Genomic_DNA"/>
</dbReference>